<dbReference type="SUPFAM" id="SSF51197">
    <property type="entry name" value="Clavaminate synthase-like"/>
    <property type="match status" value="1"/>
</dbReference>
<accession>A0A0H5E348</accession>
<gene>
    <name evidence="1" type="ORF">ELAC_0254</name>
</gene>
<evidence type="ECO:0000313" key="1">
    <source>
        <dbReference type="EMBL" id="CRX37615.1"/>
    </source>
</evidence>
<organism evidence="1 2">
    <name type="scientific">Estrella lausannensis</name>
    <dbReference type="NCBI Taxonomy" id="483423"/>
    <lineage>
        <taxon>Bacteria</taxon>
        <taxon>Pseudomonadati</taxon>
        <taxon>Chlamydiota</taxon>
        <taxon>Chlamydiia</taxon>
        <taxon>Parachlamydiales</taxon>
        <taxon>Candidatus Criblamydiaceae</taxon>
        <taxon>Estrella</taxon>
    </lineage>
</organism>
<evidence type="ECO:0000313" key="2">
    <source>
        <dbReference type="Proteomes" id="UP000220251"/>
    </source>
</evidence>
<dbReference type="AlphaFoldDB" id="A0A0H5E348"/>
<dbReference type="OrthoDB" id="21437at2"/>
<name>A0A0H5E348_9BACT</name>
<keyword evidence="2" id="KW-1185">Reference proteome</keyword>
<dbReference type="EMBL" id="CWGJ01000005">
    <property type="protein sequence ID" value="CRX37615.1"/>
    <property type="molecule type" value="Genomic_DNA"/>
</dbReference>
<dbReference type="Gene3D" id="2.60.120.620">
    <property type="entry name" value="q2cbj1_9rhob like domain"/>
    <property type="match status" value="1"/>
</dbReference>
<sequence length="227" mass="25888">MELIVGSDEIFSFESKGFVELPGIFTEKELTRLKDSIESTLEKRYDASKEKFYRFKPKEWYLKSRDLFRDSSDIRRVLLNGKLGKVSAQLIHQRPLRLAADQWLFGGEPLPFRNNLMKSFPFQGTLMGAIICLGGDNSISQDKEEGAPSLFFSKEPGHVVLFKGGLPLDFAEDYTPPACCNYLTIVIAKQKSIYTLQENDPCTHHLKNLGFGFGDRLNDVEHPYLIR</sequence>
<dbReference type="Proteomes" id="UP000220251">
    <property type="component" value="Unassembled WGS sequence"/>
</dbReference>
<reference evidence="2" key="1">
    <citation type="submission" date="2015-06" db="EMBL/GenBank/DDBJ databases">
        <authorList>
            <person name="Bertelli C."/>
        </authorList>
    </citation>
    <scope>NUCLEOTIDE SEQUENCE [LARGE SCALE GENOMIC DNA]</scope>
    <source>
        <strain evidence="2">CRIB-30</strain>
    </source>
</reference>
<protein>
    <submittedName>
        <fullName evidence="1">Uncharacterized protein</fullName>
    </submittedName>
</protein>
<dbReference type="RefSeq" id="WP_098037478.1">
    <property type="nucleotide sequence ID" value="NZ_CWGJ01000005.1"/>
</dbReference>
<proteinExistence type="predicted"/>